<comment type="similarity">
    <text evidence="1">Belongs to the carbohydrate kinase PfkB family.</text>
</comment>
<reference evidence="7 8" key="1">
    <citation type="submission" date="2020-08" db="EMBL/GenBank/DDBJ databases">
        <title>Sequencing the genomes of 1000 actinobacteria strains.</title>
        <authorList>
            <person name="Klenk H.-P."/>
        </authorList>
    </citation>
    <scope>NUCLEOTIDE SEQUENCE [LARGE SCALE GENOMIC DNA]</scope>
    <source>
        <strain evidence="7 8">DSM 45298</strain>
    </source>
</reference>
<evidence type="ECO:0000313" key="7">
    <source>
        <dbReference type="EMBL" id="MBB4135065.1"/>
    </source>
</evidence>
<dbReference type="EC" id="2.7.1.4" evidence="7"/>
<keyword evidence="8" id="KW-1185">Reference proteome</keyword>
<dbReference type="InterPro" id="IPR002173">
    <property type="entry name" value="Carboh/pur_kinase_PfkB_CS"/>
</dbReference>
<organism evidence="7 8">
    <name type="scientific">Gordonia humi</name>
    <dbReference type="NCBI Taxonomy" id="686429"/>
    <lineage>
        <taxon>Bacteria</taxon>
        <taxon>Bacillati</taxon>
        <taxon>Actinomycetota</taxon>
        <taxon>Actinomycetes</taxon>
        <taxon>Mycobacteriales</taxon>
        <taxon>Gordoniaceae</taxon>
        <taxon>Gordonia</taxon>
    </lineage>
</organism>
<comment type="caution">
    <text evidence="7">The sequence shown here is derived from an EMBL/GenBank/DDBJ whole genome shotgun (WGS) entry which is preliminary data.</text>
</comment>
<dbReference type="InterPro" id="IPR029056">
    <property type="entry name" value="Ribokinase-like"/>
</dbReference>
<keyword evidence="5" id="KW-0067">ATP-binding</keyword>
<dbReference type="AlphaFoldDB" id="A0A840EQE9"/>
<dbReference type="PROSITE" id="PS00584">
    <property type="entry name" value="PFKB_KINASES_2"/>
    <property type="match status" value="1"/>
</dbReference>
<dbReference type="PANTHER" id="PTHR43085">
    <property type="entry name" value="HEXOKINASE FAMILY MEMBER"/>
    <property type="match status" value="1"/>
</dbReference>
<feature type="domain" description="Carbohydrate kinase PfkB" evidence="6">
    <location>
        <begin position="4"/>
        <end position="307"/>
    </location>
</feature>
<evidence type="ECO:0000313" key="8">
    <source>
        <dbReference type="Proteomes" id="UP000551501"/>
    </source>
</evidence>
<evidence type="ECO:0000256" key="2">
    <source>
        <dbReference type="ARBA" id="ARBA00022679"/>
    </source>
</evidence>
<dbReference type="GO" id="GO:0005524">
    <property type="term" value="F:ATP binding"/>
    <property type="evidence" value="ECO:0007669"/>
    <property type="project" value="UniProtKB-KW"/>
</dbReference>
<name>A0A840EQE9_9ACTN</name>
<dbReference type="Gene3D" id="3.40.1190.20">
    <property type="match status" value="1"/>
</dbReference>
<dbReference type="PANTHER" id="PTHR43085:SF1">
    <property type="entry name" value="PSEUDOURIDINE KINASE-RELATED"/>
    <property type="match status" value="1"/>
</dbReference>
<dbReference type="InterPro" id="IPR050306">
    <property type="entry name" value="PfkB_Carbo_kinase"/>
</dbReference>
<gene>
    <name evidence="7" type="ORF">BKA16_001617</name>
</gene>
<dbReference type="GO" id="GO:0008865">
    <property type="term" value="F:fructokinase activity"/>
    <property type="evidence" value="ECO:0007669"/>
    <property type="project" value="UniProtKB-EC"/>
</dbReference>
<dbReference type="EMBL" id="JACIFP010000001">
    <property type="protein sequence ID" value="MBB4135065.1"/>
    <property type="molecule type" value="Genomic_DNA"/>
</dbReference>
<sequence>MIIVGGEALVDLVPTVAGDGSAALRPALGGGPFNAAIAMARLGADTGFLSRISTDGFGNSLAARLRDEGVDLDLVQRGDELTTLAVTDTSDPGAVRYGFYVNGTADRLVADPGPLPDDVRAVVLGTLSMVLEPGASVYDAVLARESAAGRVTVVDPNIRAAVIDDPAAYRARFVERLAHTTIVKASIDDIAWLADVAEESTLDDVLPVVRSWIEAGAEAVVVTLGADGIAAVTSSGVVRSPGVKAEVVDTIGAGDTVLGALLARLHLEHELTVGGVRAMSSDAWADVLGFAVRAAAVTVSRPGADPPRITDL</sequence>
<dbReference type="InterPro" id="IPR011611">
    <property type="entry name" value="PfkB_dom"/>
</dbReference>
<proteinExistence type="inferred from homology"/>
<accession>A0A840EQE9</accession>
<dbReference type="Proteomes" id="UP000551501">
    <property type="component" value="Unassembled WGS sequence"/>
</dbReference>
<evidence type="ECO:0000256" key="3">
    <source>
        <dbReference type="ARBA" id="ARBA00022741"/>
    </source>
</evidence>
<keyword evidence="2 7" id="KW-0808">Transferase</keyword>
<protein>
    <submittedName>
        <fullName evidence="7">Fructokinase</fullName>
        <ecNumber evidence="7">2.7.1.4</ecNumber>
    </submittedName>
</protein>
<dbReference type="SUPFAM" id="SSF53613">
    <property type="entry name" value="Ribokinase-like"/>
    <property type="match status" value="1"/>
</dbReference>
<evidence type="ECO:0000259" key="6">
    <source>
        <dbReference type="Pfam" id="PF00294"/>
    </source>
</evidence>
<evidence type="ECO:0000256" key="4">
    <source>
        <dbReference type="ARBA" id="ARBA00022777"/>
    </source>
</evidence>
<dbReference type="RefSeq" id="WP_183370164.1">
    <property type="nucleotide sequence ID" value="NZ_BAABHL010000050.1"/>
</dbReference>
<keyword evidence="4 7" id="KW-0418">Kinase</keyword>
<dbReference type="Pfam" id="PF00294">
    <property type="entry name" value="PfkB"/>
    <property type="match status" value="1"/>
</dbReference>
<keyword evidence="3" id="KW-0547">Nucleotide-binding</keyword>
<evidence type="ECO:0000256" key="1">
    <source>
        <dbReference type="ARBA" id="ARBA00010688"/>
    </source>
</evidence>
<dbReference type="CDD" id="cd01167">
    <property type="entry name" value="bac_FRK"/>
    <property type="match status" value="1"/>
</dbReference>
<evidence type="ECO:0000256" key="5">
    <source>
        <dbReference type="ARBA" id="ARBA00022840"/>
    </source>
</evidence>